<dbReference type="Proteomes" id="UP000095358">
    <property type="component" value="Unassembled WGS sequence"/>
</dbReference>
<evidence type="ECO:0000256" key="5">
    <source>
        <dbReference type="ARBA" id="ARBA00022781"/>
    </source>
</evidence>
<evidence type="ECO:0000313" key="10">
    <source>
        <dbReference type="Proteomes" id="UP000095358"/>
    </source>
</evidence>
<dbReference type="PROSITE" id="PS00389">
    <property type="entry name" value="ATPASE_DELTA"/>
    <property type="match status" value="1"/>
</dbReference>
<dbReference type="STRING" id="29833.A0A1E5RZ34"/>
<keyword evidence="8" id="KW-0066">ATP synthesis</keyword>
<evidence type="ECO:0000313" key="9">
    <source>
        <dbReference type="EMBL" id="OEJ91983.1"/>
    </source>
</evidence>
<reference evidence="10" key="1">
    <citation type="journal article" date="2016" name="Genome Announc.">
        <title>Genome sequences of three species of Hanseniaspora isolated from spontaneous wine fermentations.</title>
        <authorList>
            <person name="Sternes P.R."/>
            <person name="Lee D."/>
            <person name="Kutyna D.R."/>
            <person name="Borneman A.R."/>
        </authorList>
    </citation>
    <scope>NUCLEOTIDE SEQUENCE [LARGE SCALE GENOMIC DNA]</scope>
    <source>
        <strain evidence="10">AWRI3580</strain>
    </source>
</reference>
<comment type="subcellular location">
    <subcellularLocation>
        <location evidence="1">Membrane</location>
    </subcellularLocation>
</comment>
<evidence type="ECO:0000256" key="6">
    <source>
        <dbReference type="ARBA" id="ARBA00023065"/>
    </source>
</evidence>
<accession>A0A1E5RZ34</accession>
<name>A0A1E5RZ34_HANUV</name>
<dbReference type="Gene3D" id="1.10.520.20">
    <property type="entry name" value="N-terminal domain of the delta subunit of the F1F0-ATP synthase"/>
    <property type="match status" value="1"/>
</dbReference>
<dbReference type="InterPro" id="IPR026015">
    <property type="entry name" value="ATP_synth_OSCP/delta_N_sf"/>
</dbReference>
<keyword evidence="10" id="KW-1185">Reference proteome</keyword>
<evidence type="ECO:0000256" key="7">
    <source>
        <dbReference type="ARBA" id="ARBA00023136"/>
    </source>
</evidence>
<dbReference type="GO" id="GO:0016020">
    <property type="term" value="C:membrane"/>
    <property type="evidence" value="ECO:0007669"/>
    <property type="project" value="UniProtKB-SubCell"/>
</dbReference>
<keyword evidence="7" id="KW-0472">Membrane</keyword>
<protein>
    <recommendedName>
        <fullName evidence="3">ATP synthase subunit 5, mitochondrial</fullName>
    </recommendedName>
</protein>
<dbReference type="SUPFAM" id="SSF47928">
    <property type="entry name" value="N-terminal domain of the delta subunit of the F1F0-ATP synthase"/>
    <property type="match status" value="1"/>
</dbReference>
<dbReference type="NCBIfam" id="TIGR01145">
    <property type="entry name" value="ATP_synt_delta"/>
    <property type="match status" value="1"/>
</dbReference>
<keyword evidence="6" id="KW-0406">Ion transport</keyword>
<organism evidence="9 10">
    <name type="scientific">Hanseniaspora uvarum</name>
    <name type="common">Yeast</name>
    <name type="synonym">Kloeckera apiculata</name>
    <dbReference type="NCBI Taxonomy" id="29833"/>
    <lineage>
        <taxon>Eukaryota</taxon>
        <taxon>Fungi</taxon>
        <taxon>Dikarya</taxon>
        <taxon>Ascomycota</taxon>
        <taxon>Saccharomycotina</taxon>
        <taxon>Saccharomycetes</taxon>
        <taxon>Saccharomycodales</taxon>
        <taxon>Saccharomycodaceae</taxon>
        <taxon>Hanseniaspora</taxon>
    </lineage>
</organism>
<comment type="caution">
    <text evidence="9">The sequence shown here is derived from an EMBL/GenBank/DDBJ whole genome shotgun (WGS) entry which is preliminary data.</text>
</comment>
<dbReference type="VEuPathDB" id="FungiDB:AWRI3580_g970"/>
<keyword evidence="5" id="KW-0375">Hydrogen ion transport</keyword>
<evidence type="ECO:0000256" key="1">
    <source>
        <dbReference type="ARBA" id="ARBA00004370"/>
    </source>
</evidence>
<dbReference type="OrthoDB" id="1262810at2759"/>
<dbReference type="InterPro" id="IPR000711">
    <property type="entry name" value="ATPase_OSCP/dsu"/>
</dbReference>
<dbReference type="AlphaFoldDB" id="A0A1E5RZ34"/>
<evidence type="ECO:0000256" key="4">
    <source>
        <dbReference type="ARBA" id="ARBA00022448"/>
    </source>
</evidence>
<sequence length="204" mass="22184">MFSITSKRLQSAVKVPVQLFNLEGVYATSLYKSAVSLNKYDESYKSLQFINEVLSKEKGKIASLISNPTLNTEERNIVVETLGSSAATPVKNFLGVLAENNRLSLLPSIISDFEKLNQAHSNVVDCKVYSAQPLSSSILARINKAVTKSKFDLVAKGGKLEIENIVKPEILGGLIVEINNGEKLVDLSVSSKVTKLNAVLNESI</sequence>
<dbReference type="GO" id="GO:0046933">
    <property type="term" value="F:proton-transporting ATP synthase activity, rotational mechanism"/>
    <property type="evidence" value="ECO:0007669"/>
    <property type="project" value="InterPro"/>
</dbReference>
<comment type="similarity">
    <text evidence="2">Belongs to the ATPase delta chain family.</text>
</comment>
<evidence type="ECO:0000256" key="3">
    <source>
        <dbReference type="ARBA" id="ARBA00014723"/>
    </source>
</evidence>
<evidence type="ECO:0000256" key="8">
    <source>
        <dbReference type="ARBA" id="ARBA00023310"/>
    </source>
</evidence>
<dbReference type="EMBL" id="LPNN01000002">
    <property type="protein sequence ID" value="OEJ91983.1"/>
    <property type="molecule type" value="Genomic_DNA"/>
</dbReference>
<dbReference type="Pfam" id="PF00213">
    <property type="entry name" value="OSCP"/>
    <property type="match status" value="1"/>
</dbReference>
<dbReference type="HAMAP" id="MF_01416">
    <property type="entry name" value="ATP_synth_delta_bact"/>
    <property type="match status" value="1"/>
</dbReference>
<evidence type="ECO:0000256" key="2">
    <source>
        <dbReference type="ARBA" id="ARBA00007046"/>
    </source>
</evidence>
<keyword evidence="4" id="KW-0813">Transport</keyword>
<dbReference type="PANTHER" id="PTHR11910">
    <property type="entry name" value="ATP SYNTHASE DELTA CHAIN"/>
    <property type="match status" value="1"/>
</dbReference>
<proteinExistence type="inferred from homology"/>
<dbReference type="PRINTS" id="PR00125">
    <property type="entry name" value="ATPASEDELTA"/>
</dbReference>
<dbReference type="InterPro" id="IPR020781">
    <property type="entry name" value="ATPase_OSCP/d_CS"/>
</dbReference>
<gene>
    <name evidence="9" type="ORF">AWRI3580_g970</name>
</gene>